<organism evidence="5">
    <name type="scientific">Manihot esculenta</name>
    <name type="common">Cassava</name>
    <name type="synonym">Jatropha manihot</name>
    <dbReference type="NCBI Taxonomy" id="3983"/>
    <lineage>
        <taxon>Eukaryota</taxon>
        <taxon>Viridiplantae</taxon>
        <taxon>Streptophyta</taxon>
        <taxon>Embryophyta</taxon>
        <taxon>Tracheophyta</taxon>
        <taxon>Spermatophyta</taxon>
        <taxon>Magnoliopsida</taxon>
        <taxon>eudicotyledons</taxon>
        <taxon>Gunneridae</taxon>
        <taxon>Pentapetalae</taxon>
        <taxon>rosids</taxon>
        <taxon>fabids</taxon>
        <taxon>Malpighiales</taxon>
        <taxon>Euphorbiaceae</taxon>
        <taxon>Crotonoideae</taxon>
        <taxon>Manihoteae</taxon>
        <taxon>Manihot</taxon>
    </lineage>
</organism>
<dbReference type="GO" id="GO:0046854">
    <property type="term" value="P:phosphatidylinositol phosphate biosynthetic process"/>
    <property type="evidence" value="ECO:0000318"/>
    <property type="project" value="GO_Central"/>
</dbReference>
<accession>A0A2C9VXX9</accession>
<name>A0A2C9VXX9_MANES</name>
<dbReference type="STRING" id="3983.A0A2C9VXX9"/>
<gene>
    <name evidence="5" type="ORF">MANES_05G194800</name>
</gene>
<keyword evidence="2 3" id="KW-0418">Kinase</keyword>
<dbReference type="Gene3D" id="3.30.800.10">
    <property type="entry name" value="Phosphatidylinositol Phosphate Kinase II Beta"/>
    <property type="match status" value="1"/>
</dbReference>
<evidence type="ECO:0000256" key="2">
    <source>
        <dbReference type="ARBA" id="ARBA00022777"/>
    </source>
</evidence>
<keyword evidence="3" id="KW-0808">Transferase</keyword>
<keyword evidence="3" id="KW-0547">Nucleotide-binding</keyword>
<dbReference type="InterPro" id="IPR027484">
    <property type="entry name" value="PInositol-4-P-5-kinase_N"/>
</dbReference>
<dbReference type="PANTHER" id="PTHR23086:SF111">
    <property type="entry name" value="PHOSPHATIDYLINOSITOL 4-PHOSPHATE 5-KINASE 10"/>
    <property type="match status" value="1"/>
</dbReference>
<dbReference type="InterPro" id="IPR027483">
    <property type="entry name" value="PInositol-4-P-4/5-kinase_C_sf"/>
</dbReference>
<dbReference type="InterPro" id="IPR023610">
    <property type="entry name" value="PInositol-4/5-P-5/4-kinase"/>
</dbReference>
<reference evidence="5" key="1">
    <citation type="submission" date="2016-02" db="EMBL/GenBank/DDBJ databases">
        <title>WGS assembly of Manihot esculenta.</title>
        <authorList>
            <person name="Bredeson J.V."/>
            <person name="Prochnik S.E."/>
            <person name="Lyons J.B."/>
            <person name="Schmutz J."/>
            <person name="Grimwood J."/>
            <person name="Vrebalov J."/>
            <person name="Bart R.S."/>
            <person name="Amuge T."/>
            <person name="Ferguson M.E."/>
            <person name="Green R."/>
            <person name="Putnam N."/>
            <person name="Stites J."/>
            <person name="Rounsley S."/>
            <person name="Rokhsar D.S."/>
        </authorList>
    </citation>
    <scope>NUCLEOTIDE SEQUENCE [LARGE SCALE GENOMIC DNA]</scope>
    <source>
        <tissue evidence="5">Leaf</tissue>
    </source>
</reference>
<dbReference type="AlphaFoldDB" id="A0A2C9VXX9"/>
<evidence type="ECO:0000259" key="4">
    <source>
        <dbReference type="PROSITE" id="PS51455"/>
    </source>
</evidence>
<dbReference type="PANTHER" id="PTHR23086">
    <property type="entry name" value="PHOSPHATIDYLINOSITOL-4-PHOSPHATE 5-KINASE"/>
    <property type="match status" value="1"/>
</dbReference>
<dbReference type="InterPro" id="IPR002498">
    <property type="entry name" value="PInositol-4-P-4/5-kinase_core"/>
</dbReference>
<protein>
    <recommendedName>
        <fullName evidence="1">1-phosphatidylinositol-4-phosphate 5-kinase</fullName>
        <ecNumber evidence="1">2.7.1.68</ecNumber>
    </recommendedName>
</protein>
<dbReference type="Pfam" id="PF01504">
    <property type="entry name" value="PIP5K"/>
    <property type="match status" value="1"/>
</dbReference>
<dbReference type="SUPFAM" id="SSF56104">
    <property type="entry name" value="SAICAR synthase-like"/>
    <property type="match status" value="1"/>
</dbReference>
<dbReference type="EMBL" id="CM004391">
    <property type="protein sequence ID" value="OAY51186.1"/>
    <property type="molecule type" value="Genomic_DNA"/>
</dbReference>
<evidence type="ECO:0000256" key="3">
    <source>
        <dbReference type="PROSITE-ProRule" id="PRU00781"/>
    </source>
</evidence>
<dbReference type="SMART" id="SM00330">
    <property type="entry name" value="PIPKc"/>
    <property type="match status" value="1"/>
</dbReference>
<dbReference type="GO" id="GO:0005524">
    <property type="term" value="F:ATP binding"/>
    <property type="evidence" value="ECO:0007669"/>
    <property type="project" value="UniProtKB-UniRule"/>
</dbReference>
<keyword evidence="3" id="KW-0067">ATP-binding</keyword>
<proteinExistence type="predicted"/>
<dbReference type="EC" id="2.7.1.68" evidence="1"/>
<dbReference type="GO" id="GO:0005886">
    <property type="term" value="C:plasma membrane"/>
    <property type="evidence" value="ECO:0000318"/>
    <property type="project" value="GO_Central"/>
</dbReference>
<dbReference type="Gene3D" id="3.30.810.10">
    <property type="entry name" value="2-Layer Sandwich"/>
    <property type="match status" value="1"/>
</dbReference>
<dbReference type="OMA" id="DIHEWIF"/>
<sequence length="413" mass="46810">MAESWEMMAVTAFKDIQTRRIQYQLHESSYNVPGKVTELEWKDYCPNVFRNIQEADNVDLTDYMMLLCEKNFLREVSSPGKAGRTIALSNNEQMLIKILKKSEVKQSDNLTNFHAGTIGCSSKILFSSDKKSSFCNHHIVWTSLFNLISNLDIIKSNMLQLCVILIIPHKQVYFVVCSKHIPKYVSVHNVFHLKGSSKGRKTHKLVVEEHVLHKDSDFNYCFYLKPSIRAKLLAQINLDCEFLLAEGVIEYSLLLGVSMQTTSPGSVDSQSSCRNTGYSSSIDSVDSNYSNSDTSSSCSSQEFDDTQLISFNNCGLPNCGECKLGVGTPARAVQKKMAENENGKNPKSFKVVLYFAIVDFNRRYTMKKGFKHLYKSLQYDSKHISAVNTKEYTSCFLNYIERIFLAENSDSSL</sequence>
<evidence type="ECO:0000256" key="1">
    <source>
        <dbReference type="ARBA" id="ARBA00012172"/>
    </source>
</evidence>
<dbReference type="PROSITE" id="PS51455">
    <property type="entry name" value="PIPK"/>
    <property type="match status" value="1"/>
</dbReference>
<dbReference type="GO" id="GO:0016308">
    <property type="term" value="F:1-phosphatidylinositol-4-phosphate 5-kinase activity"/>
    <property type="evidence" value="ECO:0000318"/>
    <property type="project" value="GO_Central"/>
</dbReference>
<evidence type="ECO:0000313" key="5">
    <source>
        <dbReference type="EMBL" id="OAY51186.1"/>
    </source>
</evidence>
<feature type="domain" description="PIPK" evidence="4">
    <location>
        <begin position="1"/>
        <end position="404"/>
    </location>
</feature>